<dbReference type="InterPro" id="IPR029063">
    <property type="entry name" value="SAM-dependent_MTases_sf"/>
</dbReference>
<reference evidence="1 2" key="1">
    <citation type="submission" date="2023-01" db="EMBL/GenBank/DDBJ databases">
        <title>Minimal conservation of predation-associated metabolite biosynthetic gene clusters underscores biosynthetic potential of Myxococcota including descriptions for ten novel species: Archangium lansinium sp. nov., Myxococcus landrumus sp. nov., Nannocystis bai.</title>
        <authorList>
            <person name="Ahearne A."/>
            <person name="Stevens C."/>
            <person name="Dowd S."/>
        </authorList>
    </citation>
    <scope>NUCLEOTIDE SEQUENCE [LARGE SCALE GENOMIC DNA]</scope>
    <source>
        <strain evidence="1 2">WIWO2</strain>
    </source>
</reference>
<protein>
    <recommendedName>
        <fullName evidence="3">O-methyltransferase</fullName>
    </recommendedName>
</protein>
<dbReference type="SUPFAM" id="SSF53335">
    <property type="entry name" value="S-adenosyl-L-methionine-dependent methyltransferases"/>
    <property type="match status" value="1"/>
</dbReference>
<dbReference type="Gene3D" id="3.40.50.150">
    <property type="entry name" value="Vaccinia Virus protein VP39"/>
    <property type="match status" value="1"/>
</dbReference>
<evidence type="ECO:0008006" key="3">
    <source>
        <dbReference type="Google" id="ProtNLM"/>
    </source>
</evidence>
<accession>A0ABT5BZJ4</accession>
<name>A0ABT5BZJ4_9BACT</name>
<keyword evidence="2" id="KW-1185">Reference proteome</keyword>
<gene>
    <name evidence="1" type="ORF">POL72_17680</name>
</gene>
<organism evidence="1 2">
    <name type="scientific">Sorangium atrum</name>
    <dbReference type="NCBI Taxonomy" id="2995308"/>
    <lineage>
        <taxon>Bacteria</taxon>
        <taxon>Pseudomonadati</taxon>
        <taxon>Myxococcota</taxon>
        <taxon>Polyangia</taxon>
        <taxon>Polyangiales</taxon>
        <taxon>Polyangiaceae</taxon>
        <taxon>Sorangium</taxon>
    </lineage>
</organism>
<dbReference type="Proteomes" id="UP001217485">
    <property type="component" value="Unassembled WGS sequence"/>
</dbReference>
<proteinExistence type="predicted"/>
<dbReference type="EMBL" id="JAQNDK010000002">
    <property type="protein sequence ID" value="MDC0679580.1"/>
    <property type="molecule type" value="Genomic_DNA"/>
</dbReference>
<dbReference type="RefSeq" id="WP_272096575.1">
    <property type="nucleotide sequence ID" value="NZ_JAQNDK010000002.1"/>
</dbReference>
<sequence>MAAFVDVHMMMVRSNGRERSVEELHALLRATGFAPARLFPHPTTNVIEGVAVE</sequence>
<evidence type="ECO:0000313" key="1">
    <source>
        <dbReference type="EMBL" id="MDC0679580.1"/>
    </source>
</evidence>
<comment type="caution">
    <text evidence="1">The sequence shown here is derived from an EMBL/GenBank/DDBJ whole genome shotgun (WGS) entry which is preliminary data.</text>
</comment>
<evidence type="ECO:0000313" key="2">
    <source>
        <dbReference type="Proteomes" id="UP001217485"/>
    </source>
</evidence>